<dbReference type="EMBL" id="CP021377">
    <property type="protein sequence ID" value="ART81294.1"/>
    <property type="molecule type" value="Genomic_DNA"/>
</dbReference>
<name>A0A1Y0D1S8_9GAMM</name>
<keyword evidence="1" id="KW-0732">Signal</keyword>
<evidence type="ECO:0000256" key="1">
    <source>
        <dbReference type="SAM" id="SignalP"/>
    </source>
</evidence>
<dbReference type="InterPro" id="IPR011990">
    <property type="entry name" value="TPR-like_helical_dom_sf"/>
</dbReference>
<reference evidence="2 3" key="1">
    <citation type="journal article" date="2014" name="Int. J. Syst. Evol. Microbiol.">
        <title>Oceanisphaera profunda sp. nov., a marine bacterium isolated from deep-sea sediment, and emended description of the genus Oceanisphaera.</title>
        <authorList>
            <person name="Xu Z."/>
            <person name="Zhang X.Y."/>
            <person name="Su H.N."/>
            <person name="Yu Z.C."/>
            <person name="Liu C."/>
            <person name="Li H."/>
            <person name="Chen X.L."/>
            <person name="Song X.Y."/>
            <person name="Xie B.B."/>
            <person name="Qin Q.L."/>
            <person name="Zhou B.C."/>
            <person name="Shi M."/>
            <person name="Huang Y."/>
            <person name="Zhang Y.Z."/>
        </authorList>
    </citation>
    <scope>NUCLEOTIDE SEQUENCE [LARGE SCALE GENOMIC DNA]</scope>
    <source>
        <strain evidence="2 3">SM1222</strain>
    </source>
</reference>
<accession>A0A1Y0D1S8</accession>
<evidence type="ECO:0000313" key="3">
    <source>
        <dbReference type="Proteomes" id="UP000243937"/>
    </source>
</evidence>
<dbReference type="SUPFAM" id="SSF48452">
    <property type="entry name" value="TPR-like"/>
    <property type="match status" value="1"/>
</dbReference>
<evidence type="ECO:0000313" key="2">
    <source>
        <dbReference type="EMBL" id="ART81294.1"/>
    </source>
</evidence>
<keyword evidence="3" id="KW-1185">Reference proteome</keyword>
<dbReference type="OrthoDB" id="5406098at2"/>
<gene>
    <name evidence="2" type="ORF">CBP31_00475</name>
</gene>
<proteinExistence type="predicted"/>
<feature type="signal peptide" evidence="1">
    <location>
        <begin position="1"/>
        <end position="29"/>
    </location>
</feature>
<dbReference type="Gene3D" id="1.25.40.10">
    <property type="entry name" value="Tetratricopeptide repeat domain"/>
    <property type="match status" value="1"/>
</dbReference>
<dbReference type="RefSeq" id="WP_087034376.1">
    <property type="nucleotide sequence ID" value="NZ_CP021377.1"/>
</dbReference>
<dbReference type="AlphaFoldDB" id="A0A1Y0D1S8"/>
<dbReference type="SMART" id="SM00028">
    <property type="entry name" value="TPR"/>
    <property type="match status" value="3"/>
</dbReference>
<sequence>MVLRFKLRRNFAALFVASVGLLQVPIAQAQDDADNVSWADLMVNLPEADMDALATEYLQHTRLNPPVQAQALPQANPVAPPVTKARHSGPSKLDFNEVVLSRADWLSELNQQADAALATNNWPLAELRLAQALGEYQDAHETRLRLAAMLYGRGALGQTRAVLQQGIELAPQHADFRLTLARILAEQQRFDAALQQLNQVHPILSEHLDYYSLKAEVARRSGQCAQAINTYQQLLTHSRVGAWWLGLGLCQRELGEDFSPAFLQARASADLGAASQRFVEQQLQQLATGGQDGQTQTY</sequence>
<organism evidence="2 3">
    <name type="scientific">Oceanisphaera profunda</name>
    <dbReference type="NCBI Taxonomy" id="1416627"/>
    <lineage>
        <taxon>Bacteria</taxon>
        <taxon>Pseudomonadati</taxon>
        <taxon>Pseudomonadota</taxon>
        <taxon>Gammaproteobacteria</taxon>
        <taxon>Aeromonadales</taxon>
        <taxon>Aeromonadaceae</taxon>
        <taxon>Oceanisphaera</taxon>
    </lineage>
</organism>
<feature type="chain" id="PRO_5013186043" evidence="1">
    <location>
        <begin position="30"/>
        <end position="298"/>
    </location>
</feature>
<dbReference type="Proteomes" id="UP000243937">
    <property type="component" value="Chromosome"/>
</dbReference>
<dbReference type="InterPro" id="IPR019734">
    <property type="entry name" value="TPR_rpt"/>
</dbReference>
<dbReference type="KEGG" id="opf:CBP31_00475"/>
<protein>
    <submittedName>
        <fullName evidence="2">Uncharacterized protein</fullName>
    </submittedName>
</protein>
<dbReference type="Pfam" id="PF14559">
    <property type="entry name" value="TPR_19"/>
    <property type="match status" value="1"/>
</dbReference>